<dbReference type="VEuPathDB" id="PlasmoDB:C922_01271"/>
<dbReference type="InterPro" id="IPR052641">
    <property type="entry name" value="AKAP7_isoform_gamma"/>
</dbReference>
<dbReference type="EMBL" id="KI965463">
    <property type="protein sequence ID" value="EUD68252.1"/>
    <property type="molecule type" value="Genomic_DNA"/>
</dbReference>
<organism evidence="3 4">
    <name type="scientific">Plasmodium inui San Antonio 1</name>
    <dbReference type="NCBI Taxonomy" id="1237626"/>
    <lineage>
        <taxon>Eukaryota</taxon>
        <taxon>Sar</taxon>
        <taxon>Alveolata</taxon>
        <taxon>Apicomplexa</taxon>
        <taxon>Aconoidasida</taxon>
        <taxon>Haemosporida</taxon>
        <taxon>Plasmodiidae</taxon>
        <taxon>Plasmodium</taxon>
        <taxon>Plasmodium (Plasmodium)</taxon>
    </lineage>
</organism>
<dbReference type="Proteomes" id="UP000030640">
    <property type="component" value="Unassembled WGS sequence"/>
</dbReference>
<feature type="region of interest" description="Disordered" evidence="1">
    <location>
        <begin position="22"/>
        <end position="43"/>
    </location>
</feature>
<dbReference type="GO" id="GO:0034237">
    <property type="term" value="F:protein kinase A regulatory subunit binding"/>
    <property type="evidence" value="ECO:0007669"/>
    <property type="project" value="TreeGrafter"/>
</dbReference>
<dbReference type="PANTHER" id="PTHR15934:SF2">
    <property type="entry name" value="A-KINASE ANCHOR PROTEIN 7-LIKE PHOSPHOESTERASE DOMAIN-CONTAINING PROTEIN"/>
    <property type="match status" value="1"/>
</dbReference>
<reference evidence="3 4" key="1">
    <citation type="submission" date="2013-02" db="EMBL/GenBank/DDBJ databases">
        <title>The Genome Sequence of Plasmodium inui San Antonio 1.</title>
        <authorList>
            <consortium name="The Broad Institute Genome Sequencing Platform"/>
            <consortium name="The Broad Institute Genome Sequencing Center for Infectious Disease"/>
            <person name="Neafsey D."/>
            <person name="Cheeseman I."/>
            <person name="Volkman S."/>
            <person name="Adams J."/>
            <person name="Walker B."/>
            <person name="Young S.K."/>
            <person name="Zeng Q."/>
            <person name="Gargeya S."/>
            <person name="Fitzgerald M."/>
            <person name="Haas B."/>
            <person name="Abouelleil A."/>
            <person name="Alvarado L."/>
            <person name="Arachchi H.M."/>
            <person name="Berlin A.M."/>
            <person name="Chapman S.B."/>
            <person name="Dewar J."/>
            <person name="Goldberg J."/>
            <person name="Griggs A."/>
            <person name="Gujja S."/>
            <person name="Hansen M."/>
            <person name="Howarth C."/>
            <person name="Imamovic A."/>
            <person name="Larimer J."/>
            <person name="McCowan C."/>
            <person name="Murphy C."/>
            <person name="Neiman D."/>
            <person name="Pearson M."/>
            <person name="Priest M."/>
            <person name="Roberts A."/>
            <person name="Saif S."/>
            <person name="Shea T."/>
            <person name="Sisk P."/>
            <person name="Sykes S."/>
            <person name="Wortman J."/>
            <person name="Nusbaum C."/>
            <person name="Birren B."/>
        </authorList>
    </citation>
    <scope>NUCLEOTIDE SEQUENCE [LARGE SCALE GENOMIC DNA]</scope>
    <source>
        <strain evidence="3 4">San Antonio 1</strain>
    </source>
</reference>
<dbReference type="RefSeq" id="XP_008815100.1">
    <property type="nucleotide sequence ID" value="XM_008816878.1"/>
</dbReference>
<evidence type="ECO:0000259" key="2">
    <source>
        <dbReference type="Pfam" id="PF10469"/>
    </source>
</evidence>
<dbReference type="Pfam" id="PF10469">
    <property type="entry name" value="AKAP7_NLS"/>
    <property type="match status" value="1"/>
</dbReference>
<feature type="compositionally biased region" description="Polar residues" evidence="1">
    <location>
        <begin position="212"/>
        <end position="227"/>
    </location>
</feature>
<dbReference type="Gene3D" id="3.90.1140.10">
    <property type="entry name" value="Cyclic phosphodiesterase"/>
    <property type="match status" value="1"/>
</dbReference>
<dbReference type="GO" id="GO:0010738">
    <property type="term" value="P:regulation of protein kinase A signaling"/>
    <property type="evidence" value="ECO:0007669"/>
    <property type="project" value="TreeGrafter"/>
</dbReference>
<gene>
    <name evidence="3" type="ORF">C922_01271</name>
</gene>
<dbReference type="GO" id="GO:0005829">
    <property type="term" value="C:cytosol"/>
    <property type="evidence" value="ECO:0007669"/>
    <property type="project" value="TreeGrafter"/>
</dbReference>
<evidence type="ECO:0000313" key="4">
    <source>
        <dbReference type="Proteomes" id="UP000030640"/>
    </source>
</evidence>
<proteinExistence type="predicted"/>
<dbReference type="OrthoDB" id="277832at2759"/>
<dbReference type="InterPro" id="IPR019510">
    <property type="entry name" value="AKAP7-like_phosphoesterase"/>
</dbReference>
<dbReference type="GeneID" id="20036545"/>
<sequence>MNVRKSILSYLALHSSVVPRSHPQSYHKECRQRGSPNGMEKNNKMKSVRPNYFVCIPLSGNKGLVEELIKVQNHVSSKFEMLKECAIERNKFHMSLLILHVKKSQMESSKEAFHEAMEEIKKLNHQAISFNTLETFRNDVLYAGLHEGSRKYIINMIALLRDSFAKRDIHICSNRRGKEEAREKKRPSGTMEKSVANPIDKGAANPIRKGAANQSDKSEASPSTNQCGDKEEVTPHVTIMKNSYLRKIYANRKPQIFADYYADFNLSKLQNERVLPNKIQFLEMDTDSTTSYYRVIAECGLP</sequence>
<feature type="domain" description="A-kinase anchor protein 7-like phosphoesterase" evidence="2">
    <location>
        <begin position="50"/>
        <end position="300"/>
    </location>
</feature>
<keyword evidence="4" id="KW-1185">Reference proteome</keyword>
<protein>
    <recommendedName>
        <fullName evidence="2">A-kinase anchor protein 7-like phosphoesterase domain-containing protein</fullName>
    </recommendedName>
</protein>
<dbReference type="PANTHER" id="PTHR15934">
    <property type="entry name" value="RNA 2',3'-CYCLIC PHOSPHODIESTERASE"/>
    <property type="match status" value="1"/>
</dbReference>
<evidence type="ECO:0000256" key="1">
    <source>
        <dbReference type="SAM" id="MobiDB-lite"/>
    </source>
</evidence>
<evidence type="ECO:0000313" key="3">
    <source>
        <dbReference type="EMBL" id="EUD68252.1"/>
    </source>
</evidence>
<accession>W7A571</accession>
<feature type="region of interest" description="Disordered" evidence="1">
    <location>
        <begin position="175"/>
        <end position="232"/>
    </location>
</feature>
<dbReference type="AlphaFoldDB" id="W7A571"/>
<name>W7A571_9APIC</name>